<protein>
    <recommendedName>
        <fullName evidence="5">Heat-inducible transcription repressor HrcA</fullName>
    </recommendedName>
</protein>
<keyword evidence="2 5" id="KW-0805">Transcription regulation</keyword>
<dbReference type="PANTHER" id="PTHR34824:SF1">
    <property type="entry name" value="HEAT-INDUCIBLE TRANSCRIPTION REPRESSOR HRCA"/>
    <property type="match status" value="1"/>
</dbReference>
<dbReference type="Gene3D" id="3.30.390.60">
    <property type="entry name" value="Heat-inducible transcription repressor hrca homolog, domain 3"/>
    <property type="match status" value="1"/>
</dbReference>
<evidence type="ECO:0000313" key="8">
    <source>
        <dbReference type="EMBL" id="GAQ94723.1"/>
    </source>
</evidence>
<keyword evidence="3 5" id="KW-0346">Stress response</keyword>
<dbReference type="InterPro" id="IPR029016">
    <property type="entry name" value="GAF-like_dom_sf"/>
</dbReference>
<dbReference type="PIRSF" id="PIRSF005485">
    <property type="entry name" value="HrcA"/>
    <property type="match status" value="1"/>
</dbReference>
<keyword evidence="4 5" id="KW-0804">Transcription</keyword>
<organism evidence="8 9">
    <name type="scientific">Thermodesulfovibrio aggregans</name>
    <dbReference type="NCBI Taxonomy" id="86166"/>
    <lineage>
        <taxon>Bacteria</taxon>
        <taxon>Pseudomonadati</taxon>
        <taxon>Nitrospirota</taxon>
        <taxon>Thermodesulfovibrionia</taxon>
        <taxon>Thermodesulfovibrionales</taxon>
        <taxon>Thermodesulfovibrionaceae</taxon>
        <taxon>Thermodesulfovibrio</taxon>
    </lineage>
</organism>
<dbReference type="GO" id="GO:0045892">
    <property type="term" value="P:negative regulation of DNA-templated transcription"/>
    <property type="evidence" value="ECO:0007669"/>
    <property type="project" value="UniProtKB-UniRule"/>
</dbReference>
<evidence type="ECO:0000256" key="6">
    <source>
        <dbReference type="SAM" id="Coils"/>
    </source>
</evidence>
<dbReference type="Proteomes" id="UP000054976">
    <property type="component" value="Unassembled WGS sequence"/>
</dbReference>
<dbReference type="RefSeq" id="WP_153000446.1">
    <property type="nucleotide sequence ID" value="NZ_BCNO01000001.1"/>
</dbReference>
<evidence type="ECO:0000256" key="5">
    <source>
        <dbReference type="HAMAP-Rule" id="MF_00081"/>
    </source>
</evidence>
<evidence type="ECO:0000259" key="7">
    <source>
        <dbReference type="Pfam" id="PF01628"/>
    </source>
</evidence>
<dbReference type="AlphaFoldDB" id="A0A0U9HNR3"/>
<evidence type="ECO:0000256" key="3">
    <source>
        <dbReference type="ARBA" id="ARBA00023016"/>
    </source>
</evidence>
<dbReference type="InterPro" id="IPR036388">
    <property type="entry name" value="WH-like_DNA-bd_sf"/>
</dbReference>
<feature type="domain" description="Heat-inducible transcription repressor HrcA C-terminal" evidence="7">
    <location>
        <begin position="115"/>
        <end position="332"/>
    </location>
</feature>
<keyword evidence="6" id="KW-0175">Coiled coil</keyword>
<dbReference type="NCBIfam" id="TIGR00331">
    <property type="entry name" value="hrcA"/>
    <property type="match status" value="1"/>
</dbReference>
<comment type="caution">
    <text evidence="8">The sequence shown here is derived from an EMBL/GenBank/DDBJ whole genome shotgun (WGS) entry which is preliminary data.</text>
</comment>
<dbReference type="STRING" id="86166.TAGGR_1908"/>
<dbReference type="PANTHER" id="PTHR34824">
    <property type="entry name" value="HEAT-INDUCIBLE TRANSCRIPTION REPRESSOR HRCA"/>
    <property type="match status" value="1"/>
</dbReference>
<keyword evidence="1 5" id="KW-0678">Repressor</keyword>
<comment type="similarity">
    <text evidence="5">Belongs to the HrcA family.</text>
</comment>
<dbReference type="InterPro" id="IPR023120">
    <property type="entry name" value="WHTH_transcript_rep_HrcA_IDD"/>
</dbReference>
<evidence type="ECO:0000313" key="9">
    <source>
        <dbReference type="Proteomes" id="UP000054976"/>
    </source>
</evidence>
<gene>
    <name evidence="5" type="primary">hrcA</name>
    <name evidence="8" type="ORF">TAGGR_1908</name>
</gene>
<name>A0A0U9HNR3_9BACT</name>
<sequence>MEKFMFDERTKKVLYAVVESYIEKPEPVGSRYIMKKYGFDVCSATIRNIMSDLEDAGFLFQPHTSAGRVPTDRAYRFYVDYIVEEALTAHSNEIKKFIESLTKKLKKLRNNMNLLFSEATQSLSQATHYLGLAVLPATEKTALHRVDFIKFKDDLVIAVVVNDKGIVKNKIIKAYPEITQNELNSLADFVNRNYQGKTIDEIREDLIVRIKKEKLFWDKLITKILRMCQEALYFSIEDVYVSGFYQIMHLPDFSDIERLREVAKTIQNKHILLKLFENISEQEEVKIIIGEENPLEELRNFSIVASPYKEKDKSLGVIALVGPKRMNYQRAIMLVNAFARSLTRTLSD</sequence>
<keyword evidence="9" id="KW-1185">Reference proteome</keyword>
<dbReference type="InterPro" id="IPR002571">
    <property type="entry name" value="HrcA"/>
</dbReference>
<reference evidence="9" key="1">
    <citation type="submission" date="2016-01" db="EMBL/GenBank/DDBJ databases">
        <title>Draft genome sequence of Thermodesulfovibrio aggregans strain TGE-P1.</title>
        <authorList>
            <person name="Sekiguchi Y."/>
            <person name="Ohashi A."/>
            <person name="Matsuura N."/>
            <person name="Tourlousse M.D."/>
        </authorList>
    </citation>
    <scope>NUCLEOTIDE SEQUENCE [LARGE SCALE GENOMIC DNA]</scope>
    <source>
        <strain evidence="9">TGE-P1</strain>
    </source>
</reference>
<dbReference type="Gene3D" id="1.10.10.10">
    <property type="entry name" value="Winged helix-like DNA-binding domain superfamily/Winged helix DNA-binding domain"/>
    <property type="match status" value="1"/>
</dbReference>
<dbReference type="SUPFAM" id="SSF46785">
    <property type="entry name" value="Winged helix' DNA-binding domain"/>
    <property type="match status" value="1"/>
</dbReference>
<dbReference type="EMBL" id="BCNO01000001">
    <property type="protein sequence ID" value="GAQ94723.1"/>
    <property type="molecule type" value="Genomic_DNA"/>
</dbReference>
<proteinExistence type="inferred from homology"/>
<accession>A0A0U9HNR3</accession>
<feature type="coiled-coil region" evidence="6">
    <location>
        <begin position="91"/>
        <end position="118"/>
    </location>
</feature>
<dbReference type="GO" id="GO:0003677">
    <property type="term" value="F:DNA binding"/>
    <property type="evidence" value="ECO:0007669"/>
    <property type="project" value="InterPro"/>
</dbReference>
<evidence type="ECO:0000256" key="2">
    <source>
        <dbReference type="ARBA" id="ARBA00023015"/>
    </source>
</evidence>
<evidence type="ECO:0000256" key="1">
    <source>
        <dbReference type="ARBA" id="ARBA00022491"/>
    </source>
</evidence>
<dbReference type="SUPFAM" id="SSF55781">
    <property type="entry name" value="GAF domain-like"/>
    <property type="match status" value="1"/>
</dbReference>
<dbReference type="Gene3D" id="3.30.450.40">
    <property type="match status" value="1"/>
</dbReference>
<dbReference type="Pfam" id="PF01628">
    <property type="entry name" value="HrcA"/>
    <property type="match status" value="1"/>
</dbReference>
<dbReference type="HAMAP" id="MF_00081">
    <property type="entry name" value="HrcA"/>
    <property type="match status" value="1"/>
</dbReference>
<dbReference type="InterPro" id="IPR036390">
    <property type="entry name" value="WH_DNA-bd_sf"/>
</dbReference>
<dbReference type="OrthoDB" id="9783139at2"/>
<comment type="function">
    <text evidence="5">Negative regulator of class I heat shock genes (grpE-dnaK-dnaJ and groELS operons). Prevents heat-shock induction of these operons.</text>
</comment>
<evidence type="ECO:0000256" key="4">
    <source>
        <dbReference type="ARBA" id="ARBA00023163"/>
    </source>
</evidence>
<dbReference type="InterPro" id="IPR021153">
    <property type="entry name" value="HrcA_C"/>
</dbReference>